<evidence type="ECO:0000259" key="9">
    <source>
        <dbReference type="PROSITE" id="PS50238"/>
    </source>
</evidence>
<keyword evidence="2" id="KW-0597">Phosphoprotein</keyword>
<dbReference type="GO" id="GO:0097060">
    <property type="term" value="C:synaptic membrane"/>
    <property type="evidence" value="ECO:0007669"/>
    <property type="project" value="TreeGrafter"/>
</dbReference>
<reference evidence="10" key="2">
    <citation type="submission" date="2025-09" db="UniProtKB">
        <authorList>
            <consortium name="Ensembl"/>
        </authorList>
    </citation>
    <scope>IDENTIFICATION</scope>
</reference>
<keyword evidence="1" id="KW-0343">GTPase activation</keyword>
<feature type="compositionally biased region" description="Polar residues" evidence="8">
    <location>
        <begin position="200"/>
        <end position="214"/>
    </location>
</feature>
<evidence type="ECO:0000256" key="6">
    <source>
        <dbReference type="ARBA" id="ARBA00074687"/>
    </source>
</evidence>
<dbReference type="InterPro" id="IPR000198">
    <property type="entry name" value="RhoGAP_dom"/>
</dbReference>
<evidence type="ECO:0000256" key="3">
    <source>
        <dbReference type="ARBA" id="ARBA00023139"/>
    </source>
</evidence>
<sequence length="1107" mass="120106">MPSWCIGSPAVVHRGITSSDPGPWEATGARAKGQSFASPCVPALSAQVRGHSPVTARPPPRTPLCVPSVSLQIRSQERGQRDAGQAWRTAGRGHWGESMTMSSHKGNGRRAVGQGGKVRLGPGRQGYSAAVEVALAPGRMESERPSRMLDSPMELEPGPGPEPASHDLDGSCRRGAAITVSRKQSWARFSCGIRDVPCSSYSRKVSASPTASTEPQDEGEGVGPVACGRETDGDPQCPLRPQELFSPTHTGGPAIKDEAWLVESPPAPAPPTPQPGLALATPAPQPGLAPGDEEAESMCRYVELCASGSAVRSASHGAYLQNLERSSRHWILSSGKAQGLEELAPSASTELKEVGAMGSEGEIWYNPIPEDEDVVGVRQGTEPGSSWRKWGSGTGSRESDRDKARPSRAEPGDEGPPRSIARQVESPSSQNTPTPAEPVGRGEEMGAGRTQAYGKLPISCVSVAVGLAGPSPPLSPSVSKKGRSLGRVKSPGTVRRLSLKMKKLPELRRKLSLRSARPRGQEPEGSGSTSPQDARKEPGNVISRYHLDSSVASQQGPHRAKAASKGGYLSDGDSPELLTKADKRACPGPEGHEPGARLDVDAFQPYSSLEQPRCVQPISGLVSVHLHGVGDLKPPKAESREVFCVLQVDTAPKARTALLPWTAAFLSLNHTFNLELEGARHLKVIVFSWDLATCRNRVCCHGTIVLPYVFRGCRAQQLAVRLEPRGLLYCRLTLVEQWDMPSSPSDREPRVFGVELRHLVERENTATKVPLLIQKCVSQIEKRGLKIVGLYRLCGSAAVKKELRDAFERDSAAVTLSEQLYPDINVITGILKDYLRELPTPLITKTLYQVVLEAMAQRPPQDMLSRQNAKETMALLDCLPEIEKATLTVLLDHLSLVSSFHDFNRMNSQNIAVCFGPVLLNQNQEPWRQRARSYAHCEEISSAVDFKRHIEVLHYLLQAWPAPYRKGRGVAGRERAQSTCLRQRRCPALRLDLLESEVVARHRPRGLESPPTNRYAGEWSVCSQEYGLVAGPGHEVSYAEVAGSESENEVLDLREGLGGPNQTVFVGDFALVDDPDAPFSPRLNLKDFDALILDLERELSKQINVCL</sequence>
<feature type="compositionally biased region" description="Pro residues" evidence="8">
    <location>
        <begin position="265"/>
        <end position="274"/>
    </location>
</feature>
<feature type="compositionally biased region" description="Low complexity" evidence="8">
    <location>
        <begin position="275"/>
        <end position="290"/>
    </location>
</feature>
<dbReference type="GO" id="GO:0016477">
    <property type="term" value="P:cell migration"/>
    <property type="evidence" value="ECO:0007669"/>
    <property type="project" value="TreeGrafter"/>
</dbReference>
<dbReference type="GO" id="GO:0046578">
    <property type="term" value="P:regulation of Ras protein signal transduction"/>
    <property type="evidence" value="ECO:0007669"/>
    <property type="project" value="TreeGrafter"/>
</dbReference>
<keyword evidence="4" id="KW-0449">Lipoprotein</keyword>
<feature type="domain" description="Rho-GAP" evidence="9">
    <location>
        <begin position="754"/>
        <end position="964"/>
    </location>
</feature>
<dbReference type="InParanoid" id="A0A674IGD2"/>
<organism evidence="10 11">
    <name type="scientific">Terrapene triunguis</name>
    <name type="common">Three-toed box turtle</name>
    <dbReference type="NCBI Taxonomy" id="2587831"/>
    <lineage>
        <taxon>Eukaryota</taxon>
        <taxon>Metazoa</taxon>
        <taxon>Chordata</taxon>
        <taxon>Craniata</taxon>
        <taxon>Vertebrata</taxon>
        <taxon>Euteleostomi</taxon>
        <taxon>Archelosauria</taxon>
        <taxon>Testudinata</taxon>
        <taxon>Testudines</taxon>
        <taxon>Cryptodira</taxon>
        <taxon>Durocryptodira</taxon>
        <taxon>Testudinoidea</taxon>
        <taxon>Emydidae</taxon>
        <taxon>Terrapene</taxon>
    </lineage>
</organism>
<dbReference type="InterPro" id="IPR035892">
    <property type="entry name" value="C2_domain_sf"/>
</dbReference>
<dbReference type="GO" id="GO:0007165">
    <property type="term" value="P:signal transduction"/>
    <property type="evidence" value="ECO:0007669"/>
    <property type="project" value="InterPro"/>
</dbReference>
<feature type="region of interest" description="Disordered" evidence="8">
    <location>
        <begin position="200"/>
        <end position="294"/>
    </location>
</feature>
<dbReference type="Pfam" id="PF25336">
    <property type="entry name" value="C2_SYDE"/>
    <property type="match status" value="1"/>
</dbReference>
<proteinExistence type="predicted"/>
<evidence type="ECO:0000256" key="7">
    <source>
        <dbReference type="ARBA" id="ARBA00075368"/>
    </source>
</evidence>
<feature type="region of interest" description="Disordered" evidence="8">
    <location>
        <begin position="138"/>
        <end position="171"/>
    </location>
</feature>
<reference evidence="10" key="1">
    <citation type="submission" date="2025-08" db="UniProtKB">
        <authorList>
            <consortium name="Ensembl"/>
        </authorList>
    </citation>
    <scope>IDENTIFICATION</scope>
</reference>
<keyword evidence="11" id="KW-1185">Reference proteome</keyword>
<accession>A0A674IGD2</accession>
<dbReference type="Ensembl" id="ENSTMTT00000007432.1">
    <property type="protein sequence ID" value="ENSTMTP00000007188.1"/>
    <property type="gene ID" value="ENSTMTG00000005250.1"/>
</dbReference>
<dbReference type="Gene3D" id="1.10.555.10">
    <property type="entry name" value="Rho GTPase activation protein"/>
    <property type="match status" value="1"/>
</dbReference>
<dbReference type="PANTHER" id="PTHR46150:SF2">
    <property type="entry name" value="RHO GTPASE-ACTIVATING PROTEIN SYDE1"/>
    <property type="match status" value="1"/>
</dbReference>
<dbReference type="SUPFAM" id="SSF49562">
    <property type="entry name" value="C2 domain (Calcium/lipid-binding domain, CaLB)"/>
    <property type="match status" value="1"/>
</dbReference>
<feature type="compositionally biased region" description="Basic and acidic residues" evidence="8">
    <location>
        <begin position="579"/>
        <end position="595"/>
    </location>
</feature>
<comment type="function">
    <text evidence="5">GTPase activator for the Rho-type GTPases. As a GCM1 downstream effector, it is involved in placental development and positively regulates trophoblast cells migration. It regulates cytoskeletal remodeling by controlling the activity of Rho GTPases including RHOA, CDC42 and RAC1.</text>
</comment>
<dbReference type="PANTHER" id="PTHR46150">
    <property type="entry name" value="RHO GTPASE-ACTIVATING PROTEIN 100F"/>
    <property type="match status" value="1"/>
</dbReference>
<dbReference type="FunFam" id="1.10.555.10:FF:000051">
    <property type="entry name" value="Synapse defective Rho GTPase homolog 1"/>
    <property type="match status" value="1"/>
</dbReference>
<dbReference type="SUPFAM" id="SSF48350">
    <property type="entry name" value="GTPase activation domain, GAP"/>
    <property type="match status" value="1"/>
</dbReference>
<dbReference type="SMART" id="SM00324">
    <property type="entry name" value="RhoGAP"/>
    <property type="match status" value="1"/>
</dbReference>
<name>A0A674IGD2_9SAUR</name>
<dbReference type="AlphaFoldDB" id="A0A674IGD2"/>
<keyword evidence="3" id="KW-0564">Palmitate</keyword>
<feature type="region of interest" description="Disordered" evidence="8">
    <location>
        <begin position="465"/>
        <end position="537"/>
    </location>
</feature>
<feature type="region of interest" description="Disordered" evidence="8">
    <location>
        <begin position="95"/>
        <end position="123"/>
    </location>
</feature>
<feature type="region of interest" description="Disordered" evidence="8">
    <location>
        <begin position="549"/>
        <end position="595"/>
    </location>
</feature>
<evidence type="ECO:0000313" key="10">
    <source>
        <dbReference type="Ensembl" id="ENSTMTP00000007188.1"/>
    </source>
</evidence>
<evidence type="ECO:0000313" key="11">
    <source>
        <dbReference type="Proteomes" id="UP000472274"/>
    </source>
</evidence>
<evidence type="ECO:0000256" key="8">
    <source>
        <dbReference type="SAM" id="MobiDB-lite"/>
    </source>
</evidence>
<dbReference type="PROSITE" id="PS50238">
    <property type="entry name" value="RHOGAP"/>
    <property type="match status" value="1"/>
</dbReference>
<feature type="compositionally biased region" description="Basic and acidic residues" evidence="8">
    <location>
        <begin position="397"/>
        <end position="411"/>
    </location>
</feature>
<dbReference type="GO" id="GO:0005096">
    <property type="term" value="F:GTPase activator activity"/>
    <property type="evidence" value="ECO:0007669"/>
    <property type="project" value="UniProtKB-KW"/>
</dbReference>
<dbReference type="InterPro" id="IPR052118">
    <property type="entry name" value="Rho-GAP_regulator"/>
</dbReference>
<dbReference type="InterPro" id="IPR057459">
    <property type="entry name" value="SYDE1/2_C2"/>
</dbReference>
<feature type="compositionally biased region" description="Polar residues" evidence="8">
    <location>
        <begin position="425"/>
        <end position="434"/>
    </location>
</feature>
<evidence type="ECO:0000256" key="5">
    <source>
        <dbReference type="ARBA" id="ARBA00057607"/>
    </source>
</evidence>
<dbReference type="FunCoup" id="A0A674IGD2">
    <property type="interactions" value="99"/>
</dbReference>
<dbReference type="Pfam" id="PF00620">
    <property type="entry name" value="RhoGAP"/>
    <property type="match status" value="1"/>
</dbReference>
<evidence type="ECO:0000256" key="1">
    <source>
        <dbReference type="ARBA" id="ARBA00022468"/>
    </source>
</evidence>
<gene>
    <name evidence="10" type="primary">SYDE1</name>
</gene>
<protein>
    <recommendedName>
        <fullName evidence="6">Rho GTPase-activating protein SYDE1</fullName>
    </recommendedName>
    <alternativeName>
        <fullName evidence="7">Synapse defective protein 1 homolog 1</fullName>
    </alternativeName>
</protein>
<evidence type="ECO:0000256" key="4">
    <source>
        <dbReference type="ARBA" id="ARBA00023288"/>
    </source>
</evidence>
<evidence type="ECO:0000256" key="2">
    <source>
        <dbReference type="ARBA" id="ARBA00022553"/>
    </source>
</evidence>
<feature type="region of interest" description="Disordered" evidence="8">
    <location>
        <begin position="365"/>
        <end position="450"/>
    </location>
</feature>
<dbReference type="Proteomes" id="UP000472274">
    <property type="component" value="Unplaced"/>
</dbReference>
<dbReference type="GeneTree" id="ENSGT01030000234635"/>
<dbReference type="InterPro" id="IPR008936">
    <property type="entry name" value="Rho_GTPase_activation_prot"/>
</dbReference>